<gene>
    <name evidence="2" type="ORF">MEDL_19895</name>
</gene>
<dbReference type="InterPro" id="IPR053134">
    <property type="entry name" value="RNA-dir_DNA_polymerase"/>
</dbReference>
<protein>
    <submittedName>
        <fullName evidence="2">Uncharacterized protein</fullName>
    </submittedName>
</protein>
<sequence>MTNPQVNDRKSIWQDKIQNISPEQESIKNQSTAHTVSSGSNDVKIKPSKYDGLTPWMDYLSHFEMCALVNMWSEHQKVSPKGLNDTIRLVVELEAYNKAESRTMKSMGHLRHTTSDERTEASNSPDTVVSIENMATWMQTMEDNLQSLTKEMMTLKDLNSQKKFQPRGETYNTQSNRKGNLLRYQLDQIVVSEKVCLSEGQTLPTNDVLVEARTSDKLSRSEKQKVKSLAQEYESLFAETDSDLGKTSLVKHEIETGNARPFKEPPRRTPFHLSKVVNDNINKKLENRVIEPSHSPWAAGIVLVKKKDDTYRFCVDYRKLNSVTINQDAFPPPRIDESLDHLAGNSLYKGKKQIKLTIFITFC</sequence>
<proteinExistence type="predicted"/>
<dbReference type="PANTHER" id="PTHR24559">
    <property type="entry name" value="TRANSPOSON TY3-I GAG-POL POLYPROTEIN"/>
    <property type="match status" value="1"/>
</dbReference>
<dbReference type="Proteomes" id="UP000683360">
    <property type="component" value="Unassembled WGS sequence"/>
</dbReference>
<keyword evidence="3" id="KW-1185">Reference proteome</keyword>
<organism evidence="2 3">
    <name type="scientific">Mytilus edulis</name>
    <name type="common">Blue mussel</name>
    <dbReference type="NCBI Taxonomy" id="6550"/>
    <lineage>
        <taxon>Eukaryota</taxon>
        <taxon>Metazoa</taxon>
        <taxon>Spiralia</taxon>
        <taxon>Lophotrochozoa</taxon>
        <taxon>Mollusca</taxon>
        <taxon>Bivalvia</taxon>
        <taxon>Autobranchia</taxon>
        <taxon>Pteriomorphia</taxon>
        <taxon>Mytilida</taxon>
        <taxon>Mytiloidea</taxon>
        <taxon>Mytilidae</taxon>
        <taxon>Mytilinae</taxon>
        <taxon>Mytilus</taxon>
    </lineage>
</organism>
<dbReference type="AlphaFoldDB" id="A0A8S3RFG0"/>
<dbReference type="Gene3D" id="3.10.10.10">
    <property type="entry name" value="HIV Type 1 Reverse Transcriptase, subunit A, domain 1"/>
    <property type="match status" value="1"/>
</dbReference>
<evidence type="ECO:0000313" key="3">
    <source>
        <dbReference type="Proteomes" id="UP000683360"/>
    </source>
</evidence>
<dbReference type="PANTHER" id="PTHR24559:SF454">
    <property type="entry name" value="RIBONUCLEASE H"/>
    <property type="match status" value="1"/>
</dbReference>
<comment type="caution">
    <text evidence="2">The sequence shown here is derived from an EMBL/GenBank/DDBJ whole genome shotgun (WGS) entry which is preliminary data.</text>
</comment>
<dbReference type="OrthoDB" id="420169at2759"/>
<evidence type="ECO:0000256" key="1">
    <source>
        <dbReference type="SAM" id="MobiDB-lite"/>
    </source>
</evidence>
<dbReference type="SUPFAM" id="SSF56672">
    <property type="entry name" value="DNA/RNA polymerases"/>
    <property type="match status" value="1"/>
</dbReference>
<evidence type="ECO:0000313" key="2">
    <source>
        <dbReference type="EMBL" id="CAG2205520.1"/>
    </source>
</evidence>
<dbReference type="EMBL" id="CAJPWZ010001022">
    <property type="protein sequence ID" value="CAG2205520.1"/>
    <property type="molecule type" value="Genomic_DNA"/>
</dbReference>
<dbReference type="InterPro" id="IPR043502">
    <property type="entry name" value="DNA/RNA_pol_sf"/>
</dbReference>
<accession>A0A8S3RFG0</accession>
<name>A0A8S3RFG0_MYTED</name>
<feature type="compositionally biased region" description="Polar residues" evidence="1">
    <location>
        <begin position="23"/>
        <end position="41"/>
    </location>
</feature>
<feature type="region of interest" description="Disordered" evidence="1">
    <location>
        <begin position="23"/>
        <end position="43"/>
    </location>
</feature>
<reference evidence="2" key="1">
    <citation type="submission" date="2021-03" db="EMBL/GenBank/DDBJ databases">
        <authorList>
            <person name="Bekaert M."/>
        </authorList>
    </citation>
    <scope>NUCLEOTIDE SEQUENCE</scope>
</reference>